<keyword evidence="3" id="KW-1185">Reference proteome</keyword>
<dbReference type="OrthoDB" id="2288577at2759"/>
<evidence type="ECO:0000313" key="3">
    <source>
        <dbReference type="Proteomes" id="UP000646827"/>
    </source>
</evidence>
<dbReference type="Proteomes" id="UP000646827">
    <property type="component" value="Unassembled WGS sequence"/>
</dbReference>
<reference evidence="2 3" key="1">
    <citation type="submission" date="2020-12" db="EMBL/GenBank/DDBJ databases">
        <title>Metabolic potential, ecology and presence of endohyphal bacteria is reflected in genomic diversity of Mucoromycotina.</title>
        <authorList>
            <person name="Muszewska A."/>
            <person name="Okrasinska A."/>
            <person name="Steczkiewicz K."/>
            <person name="Drgas O."/>
            <person name="Orlowska M."/>
            <person name="Perlinska-Lenart U."/>
            <person name="Aleksandrzak-Piekarczyk T."/>
            <person name="Szatraj K."/>
            <person name="Zielenkiewicz U."/>
            <person name="Pilsyk S."/>
            <person name="Malc E."/>
            <person name="Mieczkowski P."/>
            <person name="Kruszewska J.S."/>
            <person name="Biernat P."/>
            <person name="Pawlowska J."/>
        </authorList>
    </citation>
    <scope>NUCLEOTIDE SEQUENCE [LARGE SCALE GENOMIC DNA]</scope>
    <source>
        <strain evidence="2 3">CBS 142.35</strain>
    </source>
</reference>
<dbReference type="AlphaFoldDB" id="A0A8H7VNK7"/>
<gene>
    <name evidence="2" type="ORF">INT45_008514</name>
</gene>
<evidence type="ECO:0000256" key="1">
    <source>
        <dbReference type="SAM" id="Phobius"/>
    </source>
</evidence>
<proteinExistence type="predicted"/>
<sequence>MEQNRNENMGTCIWRQCPSSVAGFQMVTSRGKFFPIIIVFRSSSNMDIGNPLMGKMFTTDDNVVMNAKDNEFVGNDDRHNENETINIDQDIQNYSHPLVLVVIFLVFFQVHLCQNIYLPSSSKFATLRRITGFSALTDSLRKYVFCSNCHCLFLLSGPNCLITCLNNDIRYPTENFKLSITMDKVKESNNLLLQFCIGVQRLYGAEEITPNMHLHLHMVSTIEDSGPLYAYWAFAYERYNGYLKDIDTNQKDSFEMTFMKRFLQKIGARNFIRSFESLFHHHQHHLRFLNRFLDLVQPIPQTVNAIHNRFDPHEFYSLATDTTRCRVTESEPLPPDTYPLSYGRTAFMPEGLYNFLLGFYRVVYGDHLVHYTSAGEGCRFVSNQYNKIKTITLMDQNYRSVEARSRRGAYAQVLFHADDCDEAMAWPCEIQFFFRHVQVVNGDPTEHVFAYVRWYNIHGDNDGRRFVDPFLETWCSSFRVEAMDCIVPVHRL</sequence>
<protein>
    <submittedName>
        <fullName evidence="2">Uncharacterized protein</fullName>
    </submittedName>
</protein>
<feature type="transmembrane region" description="Helical" evidence="1">
    <location>
        <begin position="98"/>
        <end position="118"/>
    </location>
</feature>
<comment type="caution">
    <text evidence="2">The sequence shown here is derived from an EMBL/GenBank/DDBJ whole genome shotgun (WGS) entry which is preliminary data.</text>
</comment>
<keyword evidence="1" id="KW-0472">Membrane</keyword>
<evidence type="ECO:0000313" key="2">
    <source>
        <dbReference type="EMBL" id="KAG2227270.1"/>
    </source>
</evidence>
<dbReference type="PANTHER" id="PTHR46579:SF1">
    <property type="entry name" value="F5_8 TYPE C DOMAIN-CONTAINING PROTEIN"/>
    <property type="match status" value="1"/>
</dbReference>
<dbReference type="PANTHER" id="PTHR46579">
    <property type="entry name" value="F5/8 TYPE C DOMAIN-CONTAINING PROTEIN-RELATED"/>
    <property type="match status" value="1"/>
</dbReference>
<organism evidence="2 3">
    <name type="scientific">Circinella minor</name>
    <dbReference type="NCBI Taxonomy" id="1195481"/>
    <lineage>
        <taxon>Eukaryota</taxon>
        <taxon>Fungi</taxon>
        <taxon>Fungi incertae sedis</taxon>
        <taxon>Mucoromycota</taxon>
        <taxon>Mucoromycotina</taxon>
        <taxon>Mucoromycetes</taxon>
        <taxon>Mucorales</taxon>
        <taxon>Lichtheimiaceae</taxon>
        <taxon>Circinella</taxon>
    </lineage>
</organism>
<name>A0A8H7VNK7_9FUNG</name>
<accession>A0A8H7VNK7</accession>
<keyword evidence="1" id="KW-1133">Transmembrane helix</keyword>
<dbReference type="EMBL" id="JAEPRB010000009">
    <property type="protein sequence ID" value="KAG2227270.1"/>
    <property type="molecule type" value="Genomic_DNA"/>
</dbReference>
<keyword evidence="1" id="KW-0812">Transmembrane</keyword>